<evidence type="ECO:0000313" key="2">
    <source>
        <dbReference type="EMBL" id="CDW85223.1"/>
    </source>
</evidence>
<keyword evidence="1" id="KW-0812">Transmembrane</keyword>
<keyword evidence="1" id="KW-0472">Membrane</keyword>
<accession>A0A078AWN8</accession>
<keyword evidence="3" id="KW-1185">Reference proteome</keyword>
<reference evidence="2 3" key="1">
    <citation type="submission" date="2014-06" db="EMBL/GenBank/DDBJ databases">
        <authorList>
            <person name="Swart Estienne"/>
        </authorList>
    </citation>
    <scope>NUCLEOTIDE SEQUENCE [LARGE SCALE GENOMIC DNA]</scope>
    <source>
        <strain evidence="2 3">130c</strain>
    </source>
</reference>
<sequence length="107" mass="12977">MNYKDKIARQVFPVTKVVSRRKPMFLERPWRWYLNLSYHWQAFINTVILSAILIWVPYHFVYMLSYSRSKAEIMAKQDPGFTSDELKERIREFNKRKEEGKAETSKL</sequence>
<gene>
    <name evidence="2" type="primary">Contig19072.g20221</name>
    <name evidence="2" type="ORF">STYLEM_14296</name>
</gene>
<dbReference type="AlphaFoldDB" id="A0A078AWN8"/>
<dbReference type="OrthoDB" id="318608at2759"/>
<name>A0A078AWN8_STYLE</name>
<dbReference type="EMBL" id="CCKQ01013549">
    <property type="protein sequence ID" value="CDW85223.1"/>
    <property type="molecule type" value="Genomic_DNA"/>
</dbReference>
<evidence type="ECO:0008006" key="4">
    <source>
        <dbReference type="Google" id="ProtNLM"/>
    </source>
</evidence>
<proteinExistence type="predicted"/>
<keyword evidence="1" id="KW-1133">Transmembrane helix</keyword>
<evidence type="ECO:0000256" key="1">
    <source>
        <dbReference type="SAM" id="Phobius"/>
    </source>
</evidence>
<dbReference type="InParanoid" id="A0A078AWN8"/>
<evidence type="ECO:0000313" key="3">
    <source>
        <dbReference type="Proteomes" id="UP000039865"/>
    </source>
</evidence>
<organism evidence="2 3">
    <name type="scientific">Stylonychia lemnae</name>
    <name type="common">Ciliate</name>
    <dbReference type="NCBI Taxonomy" id="5949"/>
    <lineage>
        <taxon>Eukaryota</taxon>
        <taxon>Sar</taxon>
        <taxon>Alveolata</taxon>
        <taxon>Ciliophora</taxon>
        <taxon>Intramacronucleata</taxon>
        <taxon>Spirotrichea</taxon>
        <taxon>Stichotrichia</taxon>
        <taxon>Sporadotrichida</taxon>
        <taxon>Oxytrichidae</taxon>
        <taxon>Stylonychinae</taxon>
        <taxon>Stylonychia</taxon>
    </lineage>
</organism>
<protein>
    <recommendedName>
        <fullName evidence="4">Transmembrane protein</fullName>
    </recommendedName>
</protein>
<dbReference type="Proteomes" id="UP000039865">
    <property type="component" value="Unassembled WGS sequence"/>
</dbReference>
<feature type="transmembrane region" description="Helical" evidence="1">
    <location>
        <begin position="42"/>
        <end position="64"/>
    </location>
</feature>